<organism evidence="2 3">
    <name type="scientific">Labeo rohita</name>
    <name type="common">Indian major carp</name>
    <name type="synonym">Cyprinus rohita</name>
    <dbReference type="NCBI Taxonomy" id="84645"/>
    <lineage>
        <taxon>Eukaryota</taxon>
        <taxon>Metazoa</taxon>
        <taxon>Chordata</taxon>
        <taxon>Craniata</taxon>
        <taxon>Vertebrata</taxon>
        <taxon>Euteleostomi</taxon>
        <taxon>Actinopterygii</taxon>
        <taxon>Neopterygii</taxon>
        <taxon>Teleostei</taxon>
        <taxon>Ostariophysi</taxon>
        <taxon>Cypriniformes</taxon>
        <taxon>Cyprinidae</taxon>
        <taxon>Labeoninae</taxon>
        <taxon>Labeonini</taxon>
        <taxon>Labeo</taxon>
    </lineage>
</organism>
<feature type="compositionally biased region" description="Polar residues" evidence="1">
    <location>
        <begin position="79"/>
        <end position="97"/>
    </location>
</feature>
<gene>
    <name evidence="2" type="ORF">H4Q32_014323</name>
</gene>
<proteinExistence type="predicted"/>
<keyword evidence="3" id="KW-1185">Reference proteome</keyword>
<dbReference type="Proteomes" id="UP000830375">
    <property type="component" value="Unassembled WGS sequence"/>
</dbReference>
<feature type="compositionally biased region" description="Low complexity" evidence="1">
    <location>
        <begin position="328"/>
        <end position="348"/>
    </location>
</feature>
<evidence type="ECO:0000313" key="3">
    <source>
        <dbReference type="Proteomes" id="UP000830375"/>
    </source>
</evidence>
<dbReference type="EMBL" id="JACTAM010000018">
    <property type="protein sequence ID" value="KAI2653951.1"/>
    <property type="molecule type" value="Genomic_DNA"/>
</dbReference>
<protein>
    <submittedName>
        <fullName evidence="2">Myosin-1</fullName>
    </submittedName>
</protein>
<evidence type="ECO:0000256" key="1">
    <source>
        <dbReference type="SAM" id="MobiDB-lite"/>
    </source>
</evidence>
<feature type="compositionally biased region" description="Pro residues" evidence="1">
    <location>
        <begin position="349"/>
        <end position="360"/>
    </location>
</feature>
<name>A0ABQ8LVE8_LABRO</name>
<evidence type="ECO:0000313" key="2">
    <source>
        <dbReference type="EMBL" id="KAI2653951.1"/>
    </source>
</evidence>
<feature type="compositionally biased region" description="Basic and acidic residues" evidence="1">
    <location>
        <begin position="155"/>
        <end position="165"/>
    </location>
</feature>
<reference evidence="2 3" key="1">
    <citation type="submission" date="2022-01" db="EMBL/GenBank/DDBJ databases">
        <title>A high-quality chromosome-level genome assembly of rohu carp, Labeo rohita.</title>
        <authorList>
            <person name="Arick M.A. II"/>
            <person name="Hsu C.-Y."/>
            <person name="Magbanua Z."/>
            <person name="Pechanova O."/>
            <person name="Grover C."/>
            <person name="Miller E."/>
            <person name="Thrash A."/>
            <person name="Ezzel L."/>
            <person name="Alam S."/>
            <person name="Benzie J."/>
            <person name="Hamilton M."/>
            <person name="Karsi A."/>
            <person name="Lawrence M.L."/>
            <person name="Peterson D.G."/>
        </authorList>
    </citation>
    <scope>NUCLEOTIDE SEQUENCE [LARGE SCALE GENOMIC DNA]</scope>
    <source>
        <strain evidence="3">BAU-BD-2019</strain>
        <tissue evidence="2">Blood</tissue>
    </source>
</reference>
<sequence length="405" mass="43685">MDLPTVLLPILEQGNRSLEDQTKDFMYLASMTHYPVSSICSFYLTGLNPTTRAQLSGKGPRESLAAYVEWVLVSSRSSWTMEDDTSPTADPESSQPSPRFAEHEPEPTVDGEPEPSVTESSPCGATGLRIAQEPEPLLSDQVREPATEPATVDVPDGREGAEDSTAHCTTAEGEQRLDLGLIVLEQDLTNFVEDIYEDMPALLPPSKLPDNLEQDLINFFEDVCEEMPALLPPSKLPDNLEQDLINVFEDVYEDMPAILPPSKLPDCLDYPPSLPLSIVSAASVPPPLSPGSPSAHPQPTISAVGSLQVCQSPSVSWLEDPSSPPPASESQTPPQSSDPAAPPRLSAPSSPPSPVGPPAPRAFREGALCKNHLILVEAALNANELCSPAPLFSLWRDEPVYFIRI</sequence>
<feature type="region of interest" description="Disordered" evidence="1">
    <location>
        <begin position="284"/>
        <end position="303"/>
    </location>
</feature>
<accession>A0ABQ8LVE8</accession>
<feature type="region of interest" description="Disordered" evidence="1">
    <location>
        <begin position="79"/>
        <end position="171"/>
    </location>
</feature>
<comment type="caution">
    <text evidence="2">The sequence shown here is derived from an EMBL/GenBank/DDBJ whole genome shotgun (WGS) entry which is preliminary data.</text>
</comment>
<feature type="region of interest" description="Disordered" evidence="1">
    <location>
        <begin position="315"/>
        <end position="361"/>
    </location>
</feature>